<proteinExistence type="predicted"/>
<name>A0A3P8AIJ8_HAEPC</name>
<evidence type="ECO:0000313" key="2">
    <source>
        <dbReference type="Proteomes" id="UP000268014"/>
    </source>
</evidence>
<organism evidence="1 2">
    <name type="scientific">Haemonchus placei</name>
    <name type="common">Barber's pole worm</name>
    <dbReference type="NCBI Taxonomy" id="6290"/>
    <lineage>
        <taxon>Eukaryota</taxon>
        <taxon>Metazoa</taxon>
        <taxon>Ecdysozoa</taxon>
        <taxon>Nematoda</taxon>
        <taxon>Chromadorea</taxon>
        <taxon>Rhabditida</taxon>
        <taxon>Rhabditina</taxon>
        <taxon>Rhabditomorpha</taxon>
        <taxon>Strongyloidea</taxon>
        <taxon>Trichostrongylidae</taxon>
        <taxon>Haemonchus</taxon>
    </lineage>
</organism>
<dbReference type="EMBL" id="UZAF01019437">
    <property type="protein sequence ID" value="VDO60092.1"/>
    <property type="molecule type" value="Genomic_DNA"/>
</dbReference>
<reference evidence="1 2" key="1">
    <citation type="submission" date="2018-11" db="EMBL/GenBank/DDBJ databases">
        <authorList>
            <consortium name="Pathogen Informatics"/>
        </authorList>
    </citation>
    <scope>NUCLEOTIDE SEQUENCE [LARGE SCALE GENOMIC DNA]</scope>
    <source>
        <strain evidence="1 2">MHpl1</strain>
    </source>
</reference>
<evidence type="ECO:0000313" key="1">
    <source>
        <dbReference type="EMBL" id="VDO60092.1"/>
    </source>
</evidence>
<keyword evidence="2" id="KW-1185">Reference proteome</keyword>
<protein>
    <submittedName>
        <fullName evidence="1">Uncharacterized protein</fullName>
    </submittedName>
</protein>
<accession>A0A3P8AIJ8</accession>
<dbReference type="Proteomes" id="UP000268014">
    <property type="component" value="Unassembled WGS sequence"/>
</dbReference>
<gene>
    <name evidence="1" type="ORF">HPLM_LOCUS16463</name>
</gene>
<sequence>MVRLDPTHPTHKGRATRAFKLDSGTNGTIEILILNGTAELCPKETLMVCGRKRLDCITPAEGEEDGAGGVKWAKSQ</sequence>
<dbReference type="AlphaFoldDB" id="A0A3P8AIJ8"/>